<dbReference type="EMBL" id="VFLP01000005">
    <property type="protein sequence ID" value="TRX97744.1"/>
    <property type="molecule type" value="Genomic_DNA"/>
</dbReference>
<proteinExistence type="predicted"/>
<evidence type="ECO:0000313" key="2">
    <source>
        <dbReference type="EMBL" id="TRX97744.1"/>
    </source>
</evidence>
<keyword evidence="3" id="KW-1185">Reference proteome</keyword>
<protein>
    <submittedName>
        <fullName evidence="2">Uncharacterized protein</fullName>
    </submittedName>
</protein>
<reference evidence="3" key="1">
    <citation type="submission" date="2019-06" db="EMBL/GenBank/DDBJ databases">
        <title>Draft genome sequence of the griseofulvin-producing fungus Xylaria cubensis strain G536.</title>
        <authorList>
            <person name="Mead M.E."/>
            <person name="Raja H.A."/>
            <person name="Steenwyk J.L."/>
            <person name="Knowles S.L."/>
            <person name="Oberlies N.H."/>
            <person name="Rokas A."/>
        </authorList>
    </citation>
    <scope>NUCLEOTIDE SEQUENCE [LARGE SCALE GENOMIC DNA]</scope>
    <source>
        <strain evidence="3">G536</strain>
    </source>
</reference>
<evidence type="ECO:0000256" key="1">
    <source>
        <dbReference type="SAM" id="MobiDB-lite"/>
    </source>
</evidence>
<gene>
    <name evidence="2" type="ORF">FHL15_001499</name>
</gene>
<sequence>MPTKHSIKVQVPIPSPISPAHVVATLQRFEPLLDNHYYVINYTPKAGPISRDDLAVIKGDPFFRQQCRDLNSSESVGAIGTEGSQWWIGDVWEDVYWVPFIVPYFSRLKRYLAIGCKTEGGIRFRQNVSGGVVTRGTFTVIERETGRPYRTVHREGVPADDVRPNDGWDGDTEKGSIISNTENERVYENEDENRDGLTRDGATGEKGTSNWDAQDETDAETEPAWDIVCECEIEMPLILIVSQFLRRDANRELCEVLCRCLIYDTIVEHDEYRNLNSDIVST</sequence>
<organism evidence="2 3">
    <name type="scientific">Xylaria flabelliformis</name>
    <dbReference type="NCBI Taxonomy" id="2512241"/>
    <lineage>
        <taxon>Eukaryota</taxon>
        <taxon>Fungi</taxon>
        <taxon>Dikarya</taxon>
        <taxon>Ascomycota</taxon>
        <taxon>Pezizomycotina</taxon>
        <taxon>Sordariomycetes</taxon>
        <taxon>Xylariomycetidae</taxon>
        <taxon>Xylariales</taxon>
        <taxon>Xylariaceae</taxon>
        <taxon>Xylaria</taxon>
    </lineage>
</organism>
<evidence type="ECO:0000313" key="3">
    <source>
        <dbReference type="Proteomes" id="UP000319160"/>
    </source>
</evidence>
<name>A0A553IC34_9PEZI</name>
<dbReference type="Proteomes" id="UP000319160">
    <property type="component" value="Unassembled WGS sequence"/>
</dbReference>
<feature type="compositionally biased region" description="Basic and acidic residues" evidence="1">
    <location>
        <begin position="182"/>
        <end position="198"/>
    </location>
</feature>
<dbReference type="OrthoDB" id="4276610at2759"/>
<comment type="caution">
    <text evidence="2">The sequence shown here is derived from an EMBL/GenBank/DDBJ whole genome shotgun (WGS) entry which is preliminary data.</text>
</comment>
<feature type="region of interest" description="Disordered" evidence="1">
    <location>
        <begin position="156"/>
        <end position="219"/>
    </location>
</feature>
<accession>A0A553IC34</accession>
<feature type="compositionally biased region" description="Basic and acidic residues" evidence="1">
    <location>
        <begin position="156"/>
        <end position="174"/>
    </location>
</feature>
<dbReference type="AlphaFoldDB" id="A0A553IC34"/>